<dbReference type="EMBL" id="BAABDH010000039">
    <property type="protein sequence ID" value="GAA3938419.1"/>
    <property type="molecule type" value="Genomic_DNA"/>
</dbReference>
<evidence type="ECO:0000313" key="2">
    <source>
        <dbReference type="Proteomes" id="UP001499909"/>
    </source>
</evidence>
<gene>
    <name evidence="1" type="ORF">GCM10022406_23220</name>
</gene>
<dbReference type="Proteomes" id="UP001499909">
    <property type="component" value="Unassembled WGS sequence"/>
</dbReference>
<evidence type="ECO:0000313" key="1">
    <source>
        <dbReference type="EMBL" id="GAA3938419.1"/>
    </source>
</evidence>
<proteinExistence type="predicted"/>
<comment type="caution">
    <text evidence="1">The sequence shown here is derived from an EMBL/GenBank/DDBJ whole genome shotgun (WGS) entry which is preliminary data.</text>
</comment>
<accession>A0ABP7N8F7</accession>
<protein>
    <submittedName>
        <fullName evidence="1">Uncharacterized protein</fullName>
    </submittedName>
</protein>
<name>A0ABP7N8F7_9BACT</name>
<reference evidence="2" key="1">
    <citation type="journal article" date="2019" name="Int. J. Syst. Evol. Microbiol.">
        <title>The Global Catalogue of Microorganisms (GCM) 10K type strain sequencing project: providing services to taxonomists for standard genome sequencing and annotation.</title>
        <authorList>
            <consortium name="The Broad Institute Genomics Platform"/>
            <consortium name="The Broad Institute Genome Sequencing Center for Infectious Disease"/>
            <person name="Wu L."/>
            <person name="Ma J."/>
        </authorList>
    </citation>
    <scope>NUCLEOTIDE SEQUENCE [LARGE SCALE GENOMIC DNA]</scope>
    <source>
        <strain evidence="2">JCM 17214</strain>
    </source>
</reference>
<organism evidence="1 2">
    <name type="scientific">Hymenobacter algoricola</name>
    <dbReference type="NCBI Taxonomy" id="486267"/>
    <lineage>
        <taxon>Bacteria</taxon>
        <taxon>Pseudomonadati</taxon>
        <taxon>Bacteroidota</taxon>
        <taxon>Cytophagia</taxon>
        <taxon>Cytophagales</taxon>
        <taxon>Hymenobacteraceae</taxon>
        <taxon>Hymenobacter</taxon>
    </lineage>
</organism>
<keyword evidence="2" id="KW-1185">Reference proteome</keyword>
<sequence>MAVLGLSQCKKKVPTPEDQLPAATQEGRHIFGCLVDGQVWIPNGNNGTSNFRLTYDPGTAGGSL</sequence>